<gene>
    <name evidence="2" type="ORF">DW018_11615</name>
</gene>
<keyword evidence="1" id="KW-0812">Transmembrane</keyword>
<evidence type="ECO:0000313" key="2">
    <source>
        <dbReference type="EMBL" id="RHL43276.1"/>
    </source>
</evidence>
<protein>
    <submittedName>
        <fullName evidence="2">Uncharacterized protein</fullName>
    </submittedName>
</protein>
<name>A0A415L413_9FIRM</name>
<dbReference type="Proteomes" id="UP000283314">
    <property type="component" value="Unassembled WGS sequence"/>
</dbReference>
<proteinExistence type="predicted"/>
<dbReference type="AlphaFoldDB" id="A0A415L413"/>
<evidence type="ECO:0000256" key="1">
    <source>
        <dbReference type="SAM" id="Phobius"/>
    </source>
</evidence>
<dbReference type="EMBL" id="QROT01000009">
    <property type="protein sequence ID" value="RHL43276.1"/>
    <property type="molecule type" value="Genomic_DNA"/>
</dbReference>
<comment type="caution">
    <text evidence="2">The sequence shown here is derived from an EMBL/GenBank/DDBJ whole genome shotgun (WGS) entry which is preliminary data.</text>
</comment>
<feature type="transmembrane region" description="Helical" evidence="1">
    <location>
        <begin position="6"/>
        <end position="30"/>
    </location>
</feature>
<evidence type="ECO:0000313" key="3">
    <source>
        <dbReference type="Proteomes" id="UP000283314"/>
    </source>
</evidence>
<keyword evidence="1" id="KW-1133">Transmembrane helix</keyword>
<accession>A0A415L413</accession>
<organism evidence="2 3">
    <name type="scientific">Eubacterium ventriosum</name>
    <dbReference type="NCBI Taxonomy" id="39496"/>
    <lineage>
        <taxon>Bacteria</taxon>
        <taxon>Bacillati</taxon>
        <taxon>Bacillota</taxon>
        <taxon>Clostridia</taxon>
        <taxon>Eubacteriales</taxon>
        <taxon>Eubacteriaceae</taxon>
        <taxon>Eubacterium</taxon>
    </lineage>
</organism>
<keyword evidence="1" id="KW-0472">Membrane</keyword>
<sequence length="91" mass="10653">MIHILIPIFVGIGIATVFIRIVRILIFLFSKIKKRMKYERKIKFLCKHIYEINSICGDGEVEVTCLRCGKKKFIRFSLNSLTEFRMIGGKK</sequence>
<reference evidence="2 3" key="1">
    <citation type="submission" date="2018-08" db="EMBL/GenBank/DDBJ databases">
        <title>A genome reference for cultivated species of the human gut microbiota.</title>
        <authorList>
            <person name="Zou Y."/>
            <person name="Xue W."/>
            <person name="Luo G."/>
        </authorList>
    </citation>
    <scope>NUCLEOTIDE SEQUENCE [LARGE SCALE GENOMIC DNA]</scope>
    <source>
        <strain evidence="2 3">AF37-4</strain>
    </source>
</reference>